<organism evidence="1 2">
    <name type="scientific">Panagrolaimus sp. ES5</name>
    <dbReference type="NCBI Taxonomy" id="591445"/>
    <lineage>
        <taxon>Eukaryota</taxon>
        <taxon>Metazoa</taxon>
        <taxon>Ecdysozoa</taxon>
        <taxon>Nematoda</taxon>
        <taxon>Chromadorea</taxon>
        <taxon>Rhabditida</taxon>
        <taxon>Tylenchina</taxon>
        <taxon>Panagrolaimomorpha</taxon>
        <taxon>Panagrolaimoidea</taxon>
        <taxon>Panagrolaimidae</taxon>
        <taxon>Panagrolaimus</taxon>
    </lineage>
</organism>
<evidence type="ECO:0000313" key="1">
    <source>
        <dbReference type="Proteomes" id="UP000887579"/>
    </source>
</evidence>
<sequence>MKWRRETKNPEERDEESAKNKT</sequence>
<dbReference type="Proteomes" id="UP000887579">
    <property type="component" value="Unplaced"/>
</dbReference>
<name>A0AC34FGU0_9BILA</name>
<reference evidence="2" key="1">
    <citation type="submission" date="2022-11" db="UniProtKB">
        <authorList>
            <consortium name="WormBaseParasite"/>
        </authorList>
    </citation>
    <scope>IDENTIFICATION</scope>
</reference>
<accession>A0AC34FGU0</accession>
<proteinExistence type="predicted"/>
<dbReference type="WBParaSite" id="ES5_v2.g16430.t1">
    <property type="protein sequence ID" value="ES5_v2.g16430.t1"/>
    <property type="gene ID" value="ES5_v2.g16430"/>
</dbReference>
<evidence type="ECO:0000313" key="2">
    <source>
        <dbReference type="WBParaSite" id="ES5_v2.g16430.t1"/>
    </source>
</evidence>
<protein>
    <submittedName>
        <fullName evidence="2">Uncharacterized protein</fullName>
    </submittedName>
</protein>